<dbReference type="EMBL" id="JANBVO010000009">
    <property type="protein sequence ID" value="KAJ9149789.1"/>
    <property type="molecule type" value="Genomic_DNA"/>
</dbReference>
<accession>A0AA38VKZ4</accession>
<reference evidence="2" key="1">
    <citation type="submission" date="2022-07" db="EMBL/GenBank/DDBJ databases">
        <title>Fungi with potential for degradation of polypropylene.</title>
        <authorList>
            <person name="Gostincar C."/>
        </authorList>
    </citation>
    <scope>NUCLEOTIDE SEQUENCE</scope>
    <source>
        <strain evidence="2">EXF-13308</strain>
    </source>
</reference>
<dbReference type="InterPro" id="IPR029068">
    <property type="entry name" value="Glyas_Bleomycin-R_OHBP_Dase"/>
</dbReference>
<dbReference type="Pfam" id="PF00903">
    <property type="entry name" value="Glyoxalase"/>
    <property type="match status" value="1"/>
</dbReference>
<keyword evidence="3" id="KW-1185">Reference proteome</keyword>
<comment type="caution">
    <text evidence="2">The sequence shown here is derived from an EMBL/GenBank/DDBJ whole genome shotgun (WGS) entry which is preliminary data.</text>
</comment>
<keyword evidence="2" id="KW-0456">Lyase</keyword>
<dbReference type="Gene3D" id="3.10.180.10">
    <property type="entry name" value="2,3-Dihydroxybiphenyl 1,2-Dioxygenase, domain 1"/>
    <property type="match status" value="1"/>
</dbReference>
<evidence type="ECO:0000313" key="2">
    <source>
        <dbReference type="EMBL" id="KAJ9149789.1"/>
    </source>
</evidence>
<proteinExistence type="predicted"/>
<name>A0AA38VKZ4_9PEZI</name>
<dbReference type="GO" id="GO:0016829">
    <property type="term" value="F:lyase activity"/>
    <property type="evidence" value="ECO:0007669"/>
    <property type="project" value="UniProtKB-KW"/>
</dbReference>
<sequence>MTAGNAVSEPSDPYPPVGVQIPGDLKTNPPIPEDHPTVGYQLNHFMLRIRDPKPTMHFYIDLMGMRTIFTTNTGPITVYYLGYPQTSAHRADPAAFSRDTLPHPVMSRTLGLLELCHYHGSEHQPDSYISTGNNPPSLGFNHLGFTVPDVTATVERLKAAGVKVVKDVGQGPNDSIPITSWEKSSKGIATAELDVGFSAILKQIAFVEDPNGYLVELVPQNFVF</sequence>
<dbReference type="SUPFAM" id="SSF54593">
    <property type="entry name" value="Glyoxalase/Bleomycin resistance protein/Dihydroxybiphenyl dioxygenase"/>
    <property type="match status" value="1"/>
</dbReference>
<dbReference type="InterPro" id="IPR004360">
    <property type="entry name" value="Glyas_Fos-R_dOase_dom"/>
</dbReference>
<organism evidence="2 3">
    <name type="scientific">Pleurostoma richardsiae</name>
    <dbReference type="NCBI Taxonomy" id="41990"/>
    <lineage>
        <taxon>Eukaryota</taxon>
        <taxon>Fungi</taxon>
        <taxon>Dikarya</taxon>
        <taxon>Ascomycota</taxon>
        <taxon>Pezizomycotina</taxon>
        <taxon>Sordariomycetes</taxon>
        <taxon>Sordariomycetidae</taxon>
        <taxon>Calosphaeriales</taxon>
        <taxon>Pleurostomataceae</taxon>
        <taxon>Pleurostoma</taxon>
    </lineage>
</organism>
<dbReference type="Proteomes" id="UP001174694">
    <property type="component" value="Unassembled WGS sequence"/>
</dbReference>
<feature type="domain" description="VOC" evidence="1">
    <location>
        <begin position="41"/>
        <end position="220"/>
    </location>
</feature>
<dbReference type="AlphaFoldDB" id="A0AA38VKZ4"/>
<gene>
    <name evidence="2" type="ORF">NKR23_g4076</name>
</gene>
<dbReference type="PANTHER" id="PTHR10374">
    <property type="entry name" value="LACTOYLGLUTATHIONE LYASE GLYOXALASE I"/>
    <property type="match status" value="1"/>
</dbReference>
<protein>
    <submittedName>
        <fullName evidence="2">Lactoylglutathione lyase</fullName>
    </submittedName>
</protein>
<dbReference type="PANTHER" id="PTHR10374:SF19">
    <property type="entry name" value="LYASE (GLO1), PUTATIVE (AFU_ORTHOLOGUE AFUA_2G13550)-RELATED"/>
    <property type="match status" value="1"/>
</dbReference>
<evidence type="ECO:0000259" key="1">
    <source>
        <dbReference type="PROSITE" id="PS51819"/>
    </source>
</evidence>
<evidence type="ECO:0000313" key="3">
    <source>
        <dbReference type="Proteomes" id="UP001174694"/>
    </source>
</evidence>
<dbReference type="PROSITE" id="PS51819">
    <property type="entry name" value="VOC"/>
    <property type="match status" value="1"/>
</dbReference>
<dbReference type="InterPro" id="IPR037523">
    <property type="entry name" value="VOC_core"/>
</dbReference>